<evidence type="ECO:0000313" key="2">
    <source>
        <dbReference type="EMBL" id="KAG1521789.1"/>
    </source>
</evidence>
<gene>
    <name evidence="2" type="ORF">G6F51_014656</name>
</gene>
<dbReference type="Proteomes" id="UP000717996">
    <property type="component" value="Unassembled WGS sequence"/>
</dbReference>
<reference evidence="2" key="1">
    <citation type="journal article" date="2020" name="Microb. Genom.">
        <title>Genetic diversity of clinical and environmental Mucorales isolates obtained from an investigation of mucormycosis cases among solid organ transplant recipients.</title>
        <authorList>
            <person name="Nguyen M.H."/>
            <person name="Kaul D."/>
            <person name="Muto C."/>
            <person name="Cheng S.J."/>
            <person name="Richter R.A."/>
            <person name="Bruno V.M."/>
            <person name="Liu G."/>
            <person name="Beyhan S."/>
            <person name="Sundermann A.J."/>
            <person name="Mounaud S."/>
            <person name="Pasculle A.W."/>
            <person name="Nierman W.C."/>
            <person name="Driscoll E."/>
            <person name="Cumbie R."/>
            <person name="Clancy C.J."/>
            <person name="Dupont C.L."/>
        </authorList>
    </citation>
    <scope>NUCLEOTIDE SEQUENCE</scope>
    <source>
        <strain evidence="2">GL16</strain>
    </source>
</reference>
<feature type="compositionally biased region" description="Low complexity" evidence="1">
    <location>
        <begin position="87"/>
        <end position="97"/>
    </location>
</feature>
<protein>
    <submittedName>
        <fullName evidence="2">Uncharacterized protein</fullName>
    </submittedName>
</protein>
<sequence length="103" mass="11184">MADRCSTAQLGVGGHHRLAVSRKIDLRDHRDAQPLSSLVDGAQLVDGVGTTVGYVVVLSDGVTAVVVGWRLVPSYRSWTPRAHRGQPRPARYRQAPPLSLSEM</sequence>
<comment type="caution">
    <text evidence="2">The sequence shown here is derived from an EMBL/GenBank/DDBJ whole genome shotgun (WGS) entry which is preliminary data.</text>
</comment>
<feature type="region of interest" description="Disordered" evidence="1">
    <location>
        <begin position="79"/>
        <end position="103"/>
    </location>
</feature>
<dbReference type="AlphaFoldDB" id="A0A9P6XLQ0"/>
<evidence type="ECO:0000313" key="3">
    <source>
        <dbReference type="Proteomes" id="UP000717996"/>
    </source>
</evidence>
<name>A0A9P6XLQ0_RHIOR</name>
<dbReference type="EMBL" id="JAANIT010013711">
    <property type="protein sequence ID" value="KAG1521789.1"/>
    <property type="molecule type" value="Genomic_DNA"/>
</dbReference>
<accession>A0A9P6XLQ0</accession>
<organism evidence="2 3">
    <name type="scientific">Rhizopus oryzae</name>
    <name type="common">Mucormycosis agent</name>
    <name type="synonym">Rhizopus arrhizus var. delemar</name>
    <dbReference type="NCBI Taxonomy" id="64495"/>
    <lineage>
        <taxon>Eukaryota</taxon>
        <taxon>Fungi</taxon>
        <taxon>Fungi incertae sedis</taxon>
        <taxon>Mucoromycota</taxon>
        <taxon>Mucoromycotina</taxon>
        <taxon>Mucoromycetes</taxon>
        <taxon>Mucorales</taxon>
        <taxon>Mucorineae</taxon>
        <taxon>Rhizopodaceae</taxon>
        <taxon>Rhizopus</taxon>
    </lineage>
</organism>
<evidence type="ECO:0000256" key="1">
    <source>
        <dbReference type="SAM" id="MobiDB-lite"/>
    </source>
</evidence>
<proteinExistence type="predicted"/>